<dbReference type="PANTHER" id="PTHR47255:SF4">
    <property type="entry name" value="GATA ZINC FINGER DOMAIN-CONTAINING PROTEIN 12"/>
    <property type="match status" value="1"/>
</dbReference>
<dbReference type="CDD" id="cd00130">
    <property type="entry name" value="PAS"/>
    <property type="match status" value="1"/>
</dbReference>
<dbReference type="Pfam" id="PF08447">
    <property type="entry name" value="PAS_3"/>
    <property type="match status" value="1"/>
</dbReference>
<feature type="region of interest" description="Disordered" evidence="5">
    <location>
        <begin position="364"/>
        <end position="402"/>
    </location>
</feature>
<dbReference type="SMART" id="SM00401">
    <property type="entry name" value="ZnF_GATA"/>
    <property type="match status" value="1"/>
</dbReference>
<dbReference type="SMART" id="SM00091">
    <property type="entry name" value="PAS"/>
    <property type="match status" value="1"/>
</dbReference>
<keyword evidence="1" id="KW-0479">Metal-binding</keyword>
<evidence type="ECO:0000256" key="5">
    <source>
        <dbReference type="SAM" id="MobiDB-lite"/>
    </source>
</evidence>
<dbReference type="STRING" id="42251.A0A2T6ZF33"/>
<dbReference type="NCBIfam" id="TIGR00229">
    <property type="entry name" value="sensory_box"/>
    <property type="match status" value="1"/>
</dbReference>
<sequence>MMNHPSSSSPAQSYNIPASMRSVHMYAGGMPLVNGVNGQLQNMQISPLAAQQAIMGDPNNNPMLDASVIMSMGMTGEDGMVVDPQLCTGGDRFGPLSVTAPPTSMMTEYGSLGGGSTLTEFTKRRNWSQRILEELQDFLHILSPTGKMVYASPSSKALTGFGPEELLGKFITEFIHPDDSALFIREFNSSIATGQPLRLFYRFQKNDGTWAIFETNGHPHIGEAPQFSPSSIQSVCKGFFMMSRPYPTRNAALLDSFLEHKIENERLLKRISELRKEEFEDHQQQQRQRQQHHATVSRTDSGTAGSSMASNVGNDNPMATTPNSSDPMPPPAKPTHIRDKMARFEGATHMDTIEMLTGLRYREGERSKGISTGDTSPALIRGDAGVPIPIDKESRHTSEKKKKQKIADEYVCTDCGTLDSPEWRKGPQGPKSLCNACGLRWAKFERKEAKCWLCIIASRIHRLIGGLKDLHWLLFYYVYLFNL</sequence>
<dbReference type="Gene3D" id="3.30.450.20">
    <property type="entry name" value="PAS domain"/>
    <property type="match status" value="1"/>
</dbReference>
<dbReference type="PROSITE" id="PS50112">
    <property type="entry name" value="PAS"/>
    <property type="match status" value="1"/>
</dbReference>
<dbReference type="InterPro" id="IPR035965">
    <property type="entry name" value="PAS-like_dom_sf"/>
</dbReference>
<feature type="region of interest" description="Disordered" evidence="5">
    <location>
        <begin position="278"/>
        <end position="336"/>
    </location>
</feature>
<dbReference type="InterPro" id="IPR013655">
    <property type="entry name" value="PAS_fold_3"/>
</dbReference>
<gene>
    <name evidence="8" type="ORF">B9Z19DRAFT_1103623</name>
</gene>
<organism evidence="8 9">
    <name type="scientific">Tuber borchii</name>
    <name type="common">White truffle</name>
    <dbReference type="NCBI Taxonomy" id="42251"/>
    <lineage>
        <taxon>Eukaryota</taxon>
        <taxon>Fungi</taxon>
        <taxon>Dikarya</taxon>
        <taxon>Ascomycota</taxon>
        <taxon>Pezizomycotina</taxon>
        <taxon>Pezizomycetes</taxon>
        <taxon>Pezizales</taxon>
        <taxon>Tuberaceae</taxon>
        <taxon>Tuber</taxon>
    </lineage>
</organism>
<feature type="compositionally biased region" description="Polar residues" evidence="5">
    <location>
        <begin position="294"/>
        <end position="326"/>
    </location>
</feature>
<evidence type="ECO:0000256" key="1">
    <source>
        <dbReference type="ARBA" id="ARBA00022723"/>
    </source>
</evidence>
<evidence type="ECO:0000256" key="4">
    <source>
        <dbReference type="PROSITE-ProRule" id="PRU00094"/>
    </source>
</evidence>
<accession>A0A2T6ZF33</accession>
<proteinExistence type="predicted"/>
<name>A0A2T6ZF33_TUBBO</name>
<dbReference type="InterPro" id="IPR052138">
    <property type="entry name" value="GATA_ZnFinger_Domain"/>
</dbReference>
<evidence type="ECO:0000313" key="8">
    <source>
        <dbReference type="EMBL" id="PUU74107.1"/>
    </source>
</evidence>
<dbReference type="GO" id="GO:0043565">
    <property type="term" value="F:sequence-specific DNA binding"/>
    <property type="evidence" value="ECO:0007669"/>
    <property type="project" value="InterPro"/>
</dbReference>
<dbReference type="SUPFAM" id="SSF55785">
    <property type="entry name" value="PYP-like sensor domain (PAS domain)"/>
    <property type="match status" value="1"/>
</dbReference>
<dbReference type="PROSITE" id="PS00344">
    <property type="entry name" value="GATA_ZN_FINGER_1"/>
    <property type="match status" value="1"/>
</dbReference>
<dbReference type="InterPro" id="IPR000679">
    <property type="entry name" value="Znf_GATA"/>
</dbReference>
<dbReference type="GO" id="GO:0006355">
    <property type="term" value="P:regulation of DNA-templated transcription"/>
    <property type="evidence" value="ECO:0007669"/>
    <property type="project" value="InterPro"/>
</dbReference>
<comment type="caution">
    <text evidence="8">The sequence shown here is derived from an EMBL/GenBank/DDBJ whole genome shotgun (WGS) entry which is preliminary data.</text>
</comment>
<dbReference type="Pfam" id="PF00320">
    <property type="entry name" value="GATA"/>
    <property type="match status" value="1"/>
</dbReference>
<dbReference type="Proteomes" id="UP000244722">
    <property type="component" value="Unassembled WGS sequence"/>
</dbReference>
<keyword evidence="9" id="KW-1185">Reference proteome</keyword>
<dbReference type="AlphaFoldDB" id="A0A2T6ZF33"/>
<dbReference type="GO" id="GO:0008270">
    <property type="term" value="F:zinc ion binding"/>
    <property type="evidence" value="ECO:0007669"/>
    <property type="project" value="UniProtKB-KW"/>
</dbReference>
<dbReference type="InterPro" id="IPR000014">
    <property type="entry name" value="PAS"/>
</dbReference>
<dbReference type="SUPFAM" id="SSF57716">
    <property type="entry name" value="Glucocorticoid receptor-like (DNA-binding domain)"/>
    <property type="match status" value="1"/>
</dbReference>
<feature type="domain" description="GATA-type" evidence="7">
    <location>
        <begin position="412"/>
        <end position="439"/>
    </location>
</feature>
<dbReference type="PANTHER" id="PTHR47255">
    <property type="entry name" value="GATA TRANSCRIPTION FACTOR 22-RELATED"/>
    <property type="match status" value="1"/>
</dbReference>
<evidence type="ECO:0000256" key="2">
    <source>
        <dbReference type="ARBA" id="ARBA00022771"/>
    </source>
</evidence>
<evidence type="ECO:0000259" key="7">
    <source>
        <dbReference type="PROSITE" id="PS50114"/>
    </source>
</evidence>
<evidence type="ECO:0000259" key="6">
    <source>
        <dbReference type="PROSITE" id="PS50112"/>
    </source>
</evidence>
<dbReference type="OrthoDB" id="2162994at2759"/>
<keyword evidence="2 4" id="KW-0863">Zinc-finger</keyword>
<keyword evidence="3" id="KW-0862">Zinc</keyword>
<dbReference type="PROSITE" id="PS50114">
    <property type="entry name" value="GATA_ZN_FINGER_2"/>
    <property type="match status" value="1"/>
</dbReference>
<evidence type="ECO:0000313" key="9">
    <source>
        <dbReference type="Proteomes" id="UP000244722"/>
    </source>
</evidence>
<dbReference type="EMBL" id="NESQ01000322">
    <property type="protein sequence ID" value="PUU74107.1"/>
    <property type="molecule type" value="Genomic_DNA"/>
</dbReference>
<feature type="domain" description="PAS" evidence="6">
    <location>
        <begin position="124"/>
        <end position="194"/>
    </location>
</feature>
<dbReference type="Gene3D" id="3.30.50.10">
    <property type="entry name" value="Erythroid Transcription Factor GATA-1, subunit A"/>
    <property type="match status" value="1"/>
</dbReference>
<dbReference type="CDD" id="cd00202">
    <property type="entry name" value="ZnF_GATA"/>
    <property type="match status" value="1"/>
</dbReference>
<protein>
    <submittedName>
        <fullName evidence="8">Uncharacterized protein</fullName>
    </submittedName>
</protein>
<evidence type="ECO:0000256" key="3">
    <source>
        <dbReference type="ARBA" id="ARBA00022833"/>
    </source>
</evidence>
<reference evidence="8 9" key="1">
    <citation type="submission" date="2017-04" db="EMBL/GenBank/DDBJ databases">
        <title>Draft genome sequence of Tuber borchii Vittad., a whitish edible truffle.</title>
        <authorList>
            <consortium name="DOE Joint Genome Institute"/>
            <person name="Murat C."/>
            <person name="Kuo A."/>
            <person name="Barry K.W."/>
            <person name="Clum A."/>
            <person name="Dockter R.B."/>
            <person name="Fauchery L."/>
            <person name="Iotti M."/>
            <person name="Kohler A."/>
            <person name="Labutti K."/>
            <person name="Lindquist E.A."/>
            <person name="Lipzen A."/>
            <person name="Ohm R.A."/>
            <person name="Wang M."/>
            <person name="Grigoriev I.V."/>
            <person name="Zambonelli A."/>
            <person name="Martin F.M."/>
        </authorList>
    </citation>
    <scope>NUCLEOTIDE SEQUENCE [LARGE SCALE GENOMIC DNA]</scope>
    <source>
        <strain evidence="8 9">Tbo3840</strain>
    </source>
</reference>
<dbReference type="InterPro" id="IPR013088">
    <property type="entry name" value="Znf_NHR/GATA"/>
</dbReference>